<dbReference type="Proteomes" id="UP001144397">
    <property type="component" value="Unassembled WGS sequence"/>
</dbReference>
<proteinExistence type="predicted"/>
<evidence type="ECO:0000313" key="2">
    <source>
        <dbReference type="EMBL" id="MDR6332640.1"/>
    </source>
</evidence>
<keyword evidence="4" id="KW-1185">Reference proteome</keyword>
<dbReference type="Proteomes" id="UP001245370">
    <property type="component" value="Unassembled WGS sequence"/>
</dbReference>
<evidence type="ECO:0000313" key="1">
    <source>
        <dbReference type="EMBL" id="GLI20915.1"/>
    </source>
</evidence>
<evidence type="ECO:0000313" key="3">
    <source>
        <dbReference type="Proteomes" id="UP001144397"/>
    </source>
</evidence>
<reference evidence="2 4" key="2">
    <citation type="submission" date="2023-07" db="EMBL/GenBank/DDBJ databases">
        <title>Genomic Encyclopedia of Type Strains, Phase IV (KMG-IV): sequencing the most valuable type-strain genomes for metagenomic binning, comparative biology and taxonomic classification.</title>
        <authorList>
            <person name="Goeker M."/>
        </authorList>
    </citation>
    <scope>NUCLEOTIDE SEQUENCE [LARGE SCALE GENOMIC DNA]</scope>
    <source>
        <strain evidence="2 4">DSM 338</strain>
    </source>
</reference>
<dbReference type="EMBL" id="JAVDPY010000002">
    <property type="protein sequence ID" value="MDR6332640.1"/>
    <property type="molecule type" value="Genomic_DNA"/>
</dbReference>
<comment type="caution">
    <text evidence="1">The sequence shown here is derived from an EMBL/GenBank/DDBJ whole genome shotgun (WGS) entry which is preliminary data.</text>
</comment>
<reference evidence="1" key="1">
    <citation type="submission" date="2022-12" db="EMBL/GenBank/DDBJ databases">
        <title>Reference genome sequencing for broad-spectrum identification of bacterial and archaeal isolates by mass spectrometry.</title>
        <authorList>
            <person name="Sekiguchi Y."/>
            <person name="Tourlousse D.M."/>
        </authorList>
    </citation>
    <scope>NUCLEOTIDE SEQUENCE</scope>
    <source>
        <strain evidence="1">301</strain>
    </source>
</reference>
<dbReference type="AlphaFoldDB" id="A0A9W6CJQ4"/>
<name>A0A9W6CJQ4_XANFL</name>
<sequence length="72" mass="7597">MGQSLPLNTPTSLRIVIGDAETRVSSVEDVVKFLRQQEAGDLADFLMADGSGTNPPSLGDVCARMEALCAMV</sequence>
<dbReference type="RefSeq" id="WP_237354836.1">
    <property type="nucleotide sequence ID" value="NZ_BSDO01000001.1"/>
</dbReference>
<organism evidence="1 3">
    <name type="scientific">Xanthobacter flavus</name>
    <dbReference type="NCBI Taxonomy" id="281"/>
    <lineage>
        <taxon>Bacteria</taxon>
        <taxon>Pseudomonadati</taxon>
        <taxon>Pseudomonadota</taxon>
        <taxon>Alphaproteobacteria</taxon>
        <taxon>Hyphomicrobiales</taxon>
        <taxon>Xanthobacteraceae</taxon>
        <taxon>Xanthobacter</taxon>
    </lineage>
</organism>
<protein>
    <submittedName>
        <fullName evidence="1">Uncharacterized protein</fullName>
    </submittedName>
</protein>
<dbReference type="EMBL" id="BSDO01000001">
    <property type="protein sequence ID" value="GLI20915.1"/>
    <property type="molecule type" value="Genomic_DNA"/>
</dbReference>
<gene>
    <name evidence="2" type="ORF">GGQ86_001104</name>
    <name evidence="1" type="ORF">XFLAVUS301_05890</name>
</gene>
<accession>A0A9W6CJQ4</accession>
<evidence type="ECO:0000313" key="4">
    <source>
        <dbReference type="Proteomes" id="UP001245370"/>
    </source>
</evidence>
<dbReference type="GeneID" id="95761385"/>